<dbReference type="InParanoid" id="A0A0G4G2B5"/>
<protein>
    <submittedName>
        <fullName evidence="2">Uncharacterized protein</fullName>
    </submittedName>
</protein>
<dbReference type="Proteomes" id="UP000041254">
    <property type="component" value="Unassembled WGS sequence"/>
</dbReference>
<evidence type="ECO:0000313" key="3">
    <source>
        <dbReference type="Proteomes" id="UP000041254"/>
    </source>
</evidence>
<gene>
    <name evidence="2" type="ORF">Vbra_16754</name>
</gene>
<reference evidence="2 3" key="1">
    <citation type="submission" date="2014-11" db="EMBL/GenBank/DDBJ databases">
        <authorList>
            <person name="Zhu J."/>
            <person name="Qi W."/>
            <person name="Song R."/>
        </authorList>
    </citation>
    <scope>NUCLEOTIDE SEQUENCE [LARGE SCALE GENOMIC DNA]</scope>
</reference>
<dbReference type="AlphaFoldDB" id="A0A0G4G2B5"/>
<proteinExistence type="predicted"/>
<organism evidence="2 3">
    <name type="scientific">Vitrella brassicaformis (strain CCMP3155)</name>
    <dbReference type="NCBI Taxonomy" id="1169540"/>
    <lineage>
        <taxon>Eukaryota</taxon>
        <taxon>Sar</taxon>
        <taxon>Alveolata</taxon>
        <taxon>Colpodellida</taxon>
        <taxon>Vitrellaceae</taxon>
        <taxon>Vitrella</taxon>
    </lineage>
</organism>
<evidence type="ECO:0000256" key="1">
    <source>
        <dbReference type="SAM" id="MobiDB-lite"/>
    </source>
</evidence>
<name>A0A0G4G2B5_VITBC</name>
<feature type="compositionally biased region" description="Low complexity" evidence="1">
    <location>
        <begin position="414"/>
        <end position="423"/>
    </location>
</feature>
<keyword evidence="3" id="KW-1185">Reference proteome</keyword>
<sequence>MGNNHTADRHGALIDEHTLDFLHKDDRDALHTRSEVGSLRATAHFLWEVDFSAAVLSSRLNRCLAAKGLHAIIAFDAQLDRPLLLKAIWLVETQQWTEVTNALKLAARRGFCQLPITLDVADLQRHDSKQAYLADVRVVGLWKMVGRHVNFGGSYGRFELFDQPGGGVRALRDEPGFELDINPPLPPAHPYHPHAINDNPPVRSSIHRQGDSWMAGGAAFTHASVSAFIMNTIMFPPVANRGRTPCIAVNRHAHGGVLDGLLNHSPHQPPNRCTAVMASRLDSRNPPVEFRRLFLTPFNGPFVACIDLCIFPDTDIMTLCVVTNEPPVGDPSAAFKDRRRATAPLLPGLVGQPIADMVVNQQEAAEEEGADDDDGDGGEEDDDDSADDGDSDEGEWEEDECADVDGDIEGEGDGQQQQQQQQGKTSFKSRECLDAAMTQGMRVDGWMECGQQAGRSYVCTQPAQLPLMT</sequence>
<accession>A0A0G4G2B5</accession>
<evidence type="ECO:0000313" key="2">
    <source>
        <dbReference type="EMBL" id="CEM22315.1"/>
    </source>
</evidence>
<dbReference type="EMBL" id="CDMY01000553">
    <property type="protein sequence ID" value="CEM22315.1"/>
    <property type="molecule type" value="Genomic_DNA"/>
</dbReference>
<dbReference type="VEuPathDB" id="CryptoDB:Vbra_16754"/>
<feature type="region of interest" description="Disordered" evidence="1">
    <location>
        <begin position="363"/>
        <end position="429"/>
    </location>
</feature>
<dbReference type="PhylomeDB" id="A0A0G4G2B5"/>
<feature type="compositionally biased region" description="Acidic residues" evidence="1">
    <location>
        <begin position="364"/>
        <end position="412"/>
    </location>
</feature>